<comment type="caution">
    <text evidence="2">The sequence shown here is derived from an EMBL/GenBank/DDBJ whole genome shotgun (WGS) entry which is preliminary data.</text>
</comment>
<dbReference type="SMART" id="SM00471">
    <property type="entry name" value="HDc"/>
    <property type="match status" value="1"/>
</dbReference>
<name>A0A413SSN3_9FIRM</name>
<dbReference type="Pfam" id="PF01966">
    <property type="entry name" value="HD"/>
    <property type="match status" value="1"/>
</dbReference>
<evidence type="ECO:0000259" key="1">
    <source>
        <dbReference type="PROSITE" id="PS51831"/>
    </source>
</evidence>
<organism evidence="2 3">
    <name type="scientific">Dorea formicigenerans</name>
    <dbReference type="NCBI Taxonomy" id="39486"/>
    <lineage>
        <taxon>Bacteria</taxon>
        <taxon>Bacillati</taxon>
        <taxon>Bacillota</taxon>
        <taxon>Clostridia</taxon>
        <taxon>Lachnospirales</taxon>
        <taxon>Lachnospiraceae</taxon>
        <taxon>Dorea</taxon>
    </lineage>
</organism>
<dbReference type="InterPro" id="IPR003607">
    <property type="entry name" value="HD/PDEase_dom"/>
</dbReference>
<accession>A0A413SSN3</accession>
<protein>
    <submittedName>
        <fullName evidence="2">HD domain-containing protein</fullName>
    </submittedName>
</protein>
<reference evidence="2 3" key="1">
    <citation type="submission" date="2018-08" db="EMBL/GenBank/DDBJ databases">
        <title>A genome reference for cultivated species of the human gut microbiota.</title>
        <authorList>
            <person name="Zou Y."/>
            <person name="Xue W."/>
            <person name="Luo G."/>
        </authorList>
    </citation>
    <scope>NUCLEOTIDE SEQUENCE [LARGE SCALE GENOMIC DNA]</scope>
    <source>
        <strain evidence="2 3">AM42-8</strain>
    </source>
</reference>
<dbReference type="AlphaFoldDB" id="A0A413SSN3"/>
<proteinExistence type="predicted"/>
<evidence type="ECO:0000313" key="2">
    <source>
        <dbReference type="EMBL" id="RHA71489.1"/>
    </source>
</evidence>
<feature type="domain" description="HD" evidence="1">
    <location>
        <begin position="27"/>
        <end position="146"/>
    </location>
</feature>
<evidence type="ECO:0000313" key="3">
    <source>
        <dbReference type="Proteomes" id="UP000285642"/>
    </source>
</evidence>
<sequence length="264" mass="31083">MDLQYSKKAFENYLNDYDRKNEKIMLKIVHTYGVMECSKKIAEDMKLPAEDCELAQLIGLLHDIGRFEQLKCYNSFEPGTMNHAAFGAKILFEKRLIRCFVEEDKWDEIIKTAIGHHSDYCLKGITNKRELMHAQIIRDADKLDNCRVKLETAIEILLGVTAEQVGMSEITPEVMRQFKNHKSILLETRKTKMDYWISYLAYFYDINFKATYESIRDNHYVDKIIGRIPYTNPDTGKQMEQIRNEMNLYIQNAIKENGNYNKYN</sequence>
<dbReference type="Proteomes" id="UP000285642">
    <property type="component" value="Unassembled WGS sequence"/>
</dbReference>
<dbReference type="InterPro" id="IPR006674">
    <property type="entry name" value="HD_domain"/>
</dbReference>
<dbReference type="SUPFAM" id="SSF109604">
    <property type="entry name" value="HD-domain/PDEase-like"/>
    <property type="match status" value="1"/>
</dbReference>
<gene>
    <name evidence="2" type="ORF">DW924_04885</name>
</gene>
<dbReference type="CDD" id="cd00077">
    <property type="entry name" value="HDc"/>
    <property type="match status" value="1"/>
</dbReference>
<dbReference type="EMBL" id="QSFS01000004">
    <property type="protein sequence ID" value="RHA71489.1"/>
    <property type="molecule type" value="Genomic_DNA"/>
</dbReference>
<dbReference type="PROSITE" id="PS51831">
    <property type="entry name" value="HD"/>
    <property type="match status" value="1"/>
</dbReference>
<dbReference type="Gene3D" id="1.10.3210.10">
    <property type="entry name" value="Hypothetical protein af1432"/>
    <property type="match status" value="1"/>
</dbReference>